<dbReference type="PROSITE" id="PS50885">
    <property type="entry name" value="HAMP"/>
    <property type="match status" value="1"/>
</dbReference>
<dbReference type="Gene3D" id="1.10.287.130">
    <property type="match status" value="1"/>
</dbReference>
<comment type="catalytic activity">
    <reaction evidence="1">
        <text>ATP + protein L-histidine = ADP + protein N-phospho-L-histidine.</text>
        <dbReference type="EC" id="2.7.13.3"/>
    </reaction>
</comment>
<comment type="caution">
    <text evidence="15">The sequence shown here is derived from an EMBL/GenBank/DDBJ whole genome shotgun (WGS) entry which is preliminary data.</text>
</comment>
<dbReference type="EC" id="2.7.13.3" evidence="3"/>
<evidence type="ECO:0000256" key="5">
    <source>
        <dbReference type="ARBA" id="ARBA00022679"/>
    </source>
</evidence>
<keyword evidence="10 12" id="KW-0472">Membrane</keyword>
<feature type="transmembrane region" description="Helical" evidence="12">
    <location>
        <begin position="42"/>
        <end position="66"/>
    </location>
</feature>
<dbReference type="Gene3D" id="6.10.340.10">
    <property type="match status" value="1"/>
</dbReference>
<dbReference type="SUPFAM" id="SSF47384">
    <property type="entry name" value="Homodimeric domain of signal transducing histidine kinase"/>
    <property type="match status" value="1"/>
</dbReference>
<keyword evidence="9" id="KW-0902">Two-component regulatory system</keyword>
<evidence type="ECO:0000256" key="9">
    <source>
        <dbReference type="ARBA" id="ARBA00023012"/>
    </source>
</evidence>
<evidence type="ECO:0000256" key="1">
    <source>
        <dbReference type="ARBA" id="ARBA00000085"/>
    </source>
</evidence>
<evidence type="ECO:0000256" key="7">
    <source>
        <dbReference type="ARBA" id="ARBA00022777"/>
    </source>
</evidence>
<gene>
    <name evidence="15" type="ORF">WCD74_25295</name>
</gene>
<keyword evidence="7 15" id="KW-0418">Kinase</keyword>
<evidence type="ECO:0000256" key="12">
    <source>
        <dbReference type="SAM" id="Phobius"/>
    </source>
</evidence>
<dbReference type="PANTHER" id="PTHR45436">
    <property type="entry name" value="SENSOR HISTIDINE KINASE YKOH"/>
    <property type="match status" value="1"/>
</dbReference>
<dbReference type="SUPFAM" id="SSF158472">
    <property type="entry name" value="HAMP domain-like"/>
    <property type="match status" value="1"/>
</dbReference>
<dbReference type="CDD" id="cd06225">
    <property type="entry name" value="HAMP"/>
    <property type="match status" value="1"/>
</dbReference>
<evidence type="ECO:0000256" key="10">
    <source>
        <dbReference type="ARBA" id="ARBA00023136"/>
    </source>
</evidence>
<dbReference type="PROSITE" id="PS50109">
    <property type="entry name" value="HIS_KIN"/>
    <property type="match status" value="1"/>
</dbReference>
<dbReference type="Pfam" id="PF00672">
    <property type="entry name" value="HAMP"/>
    <property type="match status" value="1"/>
</dbReference>
<keyword evidence="16" id="KW-1185">Reference proteome</keyword>
<dbReference type="Gene3D" id="3.30.565.10">
    <property type="entry name" value="Histidine kinase-like ATPase, C-terminal domain"/>
    <property type="match status" value="1"/>
</dbReference>
<dbReference type="GO" id="GO:0016301">
    <property type="term" value="F:kinase activity"/>
    <property type="evidence" value="ECO:0007669"/>
    <property type="project" value="UniProtKB-KW"/>
</dbReference>
<organism evidence="15 16">
    <name type="scientific">Actinomycetospora aurantiaca</name>
    <dbReference type="NCBI Taxonomy" id="3129233"/>
    <lineage>
        <taxon>Bacteria</taxon>
        <taxon>Bacillati</taxon>
        <taxon>Actinomycetota</taxon>
        <taxon>Actinomycetes</taxon>
        <taxon>Pseudonocardiales</taxon>
        <taxon>Pseudonocardiaceae</taxon>
        <taxon>Actinomycetospora</taxon>
    </lineage>
</organism>
<evidence type="ECO:0000256" key="8">
    <source>
        <dbReference type="ARBA" id="ARBA00022989"/>
    </source>
</evidence>
<dbReference type="Pfam" id="PF02518">
    <property type="entry name" value="HATPase_c"/>
    <property type="match status" value="1"/>
</dbReference>
<dbReference type="InterPro" id="IPR036890">
    <property type="entry name" value="HATPase_C_sf"/>
</dbReference>
<comment type="subcellular location">
    <subcellularLocation>
        <location evidence="2">Cell membrane</location>
    </subcellularLocation>
</comment>
<feature type="domain" description="HAMP" evidence="14">
    <location>
        <begin position="209"/>
        <end position="261"/>
    </location>
</feature>
<proteinExistence type="predicted"/>
<dbReference type="Pfam" id="PF00512">
    <property type="entry name" value="HisKA"/>
    <property type="match status" value="1"/>
</dbReference>
<evidence type="ECO:0000256" key="2">
    <source>
        <dbReference type="ARBA" id="ARBA00004236"/>
    </source>
</evidence>
<dbReference type="CDD" id="cd00075">
    <property type="entry name" value="HATPase"/>
    <property type="match status" value="1"/>
</dbReference>
<accession>A0ABU8MXF1</accession>
<feature type="domain" description="Histidine kinase" evidence="13">
    <location>
        <begin position="269"/>
        <end position="494"/>
    </location>
</feature>
<dbReference type="PRINTS" id="PR00344">
    <property type="entry name" value="BCTRLSENSOR"/>
</dbReference>
<evidence type="ECO:0000256" key="11">
    <source>
        <dbReference type="SAM" id="MobiDB-lite"/>
    </source>
</evidence>
<dbReference type="InterPro" id="IPR003661">
    <property type="entry name" value="HisK_dim/P_dom"/>
</dbReference>
<dbReference type="SUPFAM" id="SSF55874">
    <property type="entry name" value="ATPase domain of HSP90 chaperone/DNA topoisomerase II/histidine kinase"/>
    <property type="match status" value="1"/>
</dbReference>
<feature type="region of interest" description="Disordered" evidence="11">
    <location>
        <begin position="1"/>
        <end position="28"/>
    </location>
</feature>
<evidence type="ECO:0000256" key="6">
    <source>
        <dbReference type="ARBA" id="ARBA00022692"/>
    </source>
</evidence>
<dbReference type="EMBL" id="JBBEGN010000019">
    <property type="protein sequence ID" value="MEJ2871103.1"/>
    <property type="molecule type" value="Genomic_DNA"/>
</dbReference>
<dbReference type="InterPro" id="IPR004358">
    <property type="entry name" value="Sig_transdc_His_kin-like_C"/>
</dbReference>
<keyword evidence="8 12" id="KW-1133">Transmembrane helix</keyword>
<evidence type="ECO:0000313" key="15">
    <source>
        <dbReference type="EMBL" id="MEJ2871103.1"/>
    </source>
</evidence>
<dbReference type="SMART" id="SM00388">
    <property type="entry name" value="HisKA"/>
    <property type="match status" value="1"/>
</dbReference>
<evidence type="ECO:0000259" key="13">
    <source>
        <dbReference type="PROSITE" id="PS50109"/>
    </source>
</evidence>
<evidence type="ECO:0000259" key="14">
    <source>
        <dbReference type="PROSITE" id="PS50885"/>
    </source>
</evidence>
<feature type="transmembrane region" description="Helical" evidence="12">
    <location>
        <begin position="185"/>
        <end position="208"/>
    </location>
</feature>
<keyword evidence="6 12" id="KW-0812">Transmembrane</keyword>
<dbReference type="InterPro" id="IPR005467">
    <property type="entry name" value="His_kinase_dom"/>
</dbReference>
<dbReference type="Proteomes" id="UP001385809">
    <property type="component" value="Unassembled WGS sequence"/>
</dbReference>
<dbReference type="PANTHER" id="PTHR45436:SF5">
    <property type="entry name" value="SENSOR HISTIDINE KINASE TRCS"/>
    <property type="match status" value="1"/>
</dbReference>
<sequence>MSTSVPAGTEQSGQPEQPEQPDRPAPPSGWHVLLEIPLRRRVAILVSVGAGLLVALIAVAVFFTAYRALYDQLDESLVERATAASSSDLADPALLFRVVSSDALAAGDFRVAIVSATTNRALFIQGNEPPVGAPEYAVATGTPQAPRTGFVDGAPYRVVAVQSGNGRALVLAQELEPTRRTLSRLAIVLVVVGMIGVVLAALVGVAIARAGLRPVERLISATERVARTGDLQPITVTGGDEIARLTRSFNAMLAALASSIDRQRRLVADAGHELRTPLTSLRTNLELLVAAEEGAASGRPDAPRLSAEDRAELTADLRAQIDELATLVGDVVELARDDPPEVAAEHLDLSEVVERALDRARPRAPGVTFAVELVPLEVVGDASALERAVLNLLDNAAKWSPSDATVTVVLREGVAPERPGTAVLEIADEGPGIAPEERALVFDRFFRSADARTMPGSGLGLSIVAQTVARHHGGVSAHEAPSGGALLRLWLPRA</sequence>
<keyword evidence="5" id="KW-0808">Transferase</keyword>
<dbReference type="CDD" id="cd00082">
    <property type="entry name" value="HisKA"/>
    <property type="match status" value="1"/>
</dbReference>
<dbReference type="InterPro" id="IPR036097">
    <property type="entry name" value="HisK_dim/P_sf"/>
</dbReference>
<dbReference type="SMART" id="SM00387">
    <property type="entry name" value="HATPase_c"/>
    <property type="match status" value="1"/>
</dbReference>
<evidence type="ECO:0000313" key="16">
    <source>
        <dbReference type="Proteomes" id="UP001385809"/>
    </source>
</evidence>
<dbReference type="RefSeq" id="WP_337697674.1">
    <property type="nucleotide sequence ID" value="NZ_JBBEGN010000019.1"/>
</dbReference>
<evidence type="ECO:0000256" key="3">
    <source>
        <dbReference type="ARBA" id="ARBA00012438"/>
    </source>
</evidence>
<dbReference type="InterPro" id="IPR003594">
    <property type="entry name" value="HATPase_dom"/>
</dbReference>
<protein>
    <recommendedName>
        <fullName evidence="3">histidine kinase</fullName>
        <ecNumber evidence="3">2.7.13.3</ecNumber>
    </recommendedName>
</protein>
<reference evidence="15 16" key="1">
    <citation type="submission" date="2024-03" db="EMBL/GenBank/DDBJ databases">
        <title>Actinomycetospora sp. OC33-EN08, a novel actinomycete isolated from wild orchid (Aerides multiflora).</title>
        <authorList>
            <person name="Suriyachadkun C."/>
        </authorList>
    </citation>
    <scope>NUCLEOTIDE SEQUENCE [LARGE SCALE GENOMIC DNA]</scope>
    <source>
        <strain evidence="15 16">OC33-EN08</strain>
    </source>
</reference>
<keyword evidence="4" id="KW-0597">Phosphoprotein</keyword>
<dbReference type="InterPro" id="IPR050428">
    <property type="entry name" value="TCS_sensor_his_kinase"/>
</dbReference>
<name>A0ABU8MXF1_9PSEU</name>
<evidence type="ECO:0000256" key="4">
    <source>
        <dbReference type="ARBA" id="ARBA00022553"/>
    </source>
</evidence>
<dbReference type="InterPro" id="IPR003660">
    <property type="entry name" value="HAMP_dom"/>
</dbReference>
<dbReference type="SMART" id="SM00304">
    <property type="entry name" value="HAMP"/>
    <property type="match status" value="1"/>
</dbReference>